<evidence type="ECO:0000256" key="5">
    <source>
        <dbReference type="ARBA" id="ARBA00022842"/>
    </source>
</evidence>
<evidence type="ECO:0000313" key="10">
    <source>
        <dbReference type="EMBL" id="SDM13487.1"/>
    </source>
</evidence>
<evidence type="ECO:0000259" key="9">
    <source>
        <dbReference type="Pfam" id="PF01648"/>
    </source>
</evidence>
<dbReference type="GO" id="GO:0006633">
    <property type="term" value="P:fatty acid biosynthetic process"/>
    <property type="evidence" value="ECO:0007669"/>
    <property type="project" value="UniProtKB-UniRule"/>
</dbReference>
<keyword evidence="8" id="KW-0963">Cytoplasm</keyword>
<comment type="catalytic activity">
    <reaction evidence="8">
        <text>apo-[ACP] + CoA = holo-[ACP] + adenosine 3',5'-bisphosphate + H(+)</text>
        <dbReference type="Rhea" id="RHEA:12068"/>
        <dbReference type="Rhea" id="RHEA-COMP:9685"/>
        <dbReference type="Rhea" id="RHEA-COMP:9690"/>
        <dbReference type="ChEBI" id="CHEBI:15378"/>
        <dbReference type="ChEBI" id="CHEBI:29999"/>
        <dbReference type="ChEBI" id="CHEBI:57287"/>
        <dbReference type="ChEBI" id="CHEBI:58343"/>
        <dbReference type="ChEBI" id="CHEBI:64479"/>
        <dbReference type="EC" id="2.7.8.7"/>
    </reaction>
</comment>
<keyword evidence="11" id="KW-1185">Reference proteome</keyword>
<dbReference type="SUPFAM" id="SSF56214">
    <property type="entry name" value="4'-phosphopantetheinyl transferase"/>
    <property type="match status" value="1"/>
</dbReference>
<feature type="binding site" evidence="8">
    <location>
        <position position="6"/>
    </location>
    <ligand>
        <name>Mg(2+)</name>
        <dbReference type="ChEBI" id="CHEBI:18420"/>
    </ligand>
</feature>
<protein>
    <recommendedName>
        <fullName evidence="8">Holo-[acyl-carrier-protein] synthase</fullName>
        <shortName evidence="8">Holo-ACP synthase</shortName>
        <ecNumber evidence="8">2.7.8.7</ecNumber>
    </recommendedName>
    <alternativeName>
        <fullName evidence="8">4'-phosphopantetheinyl transferase AcpS</fullName>
    </alternativeName>
</protein>
<evidence type="ECO:0000256" key="1">
    <source>
        <dbReference type="ARBA" id="ARBA00022516"/>
    </source>
</evidence>
<comment type="function">
    <text evidence="8">Transfers the 4'-phosphopantetheine moiety from coenzyme A to a Ser of acyl-carrier-protein.</text>
</comment>
<evidence type="ECO:0000256" key="8">
    <source>
        <dbReference type="HAMAP-Rule" id="MF_00101"/>
    </source>
</evidence>
<dbReference type="Pfam" id="PF01648">
    <property type="entry name" value="ACPS"/>
    <property type="match status" value="1"/>
</dbReference>
<dbReference type="GO" id="GO:0005737">
    <property type="term" value="C:cytoplasm"/>
    <property type="evidence" value="ECO:0007669"/>
    <property type="project" value="UniProtKB-SubCell"/>
</dbReference>
<evidence type="ECO:0000256" key="4">
    <source>
        <dbReference type="ARBA" id="ARBA00022832"/>
    </source>
</evidence>
<evidence type="ECO:0000256" key="6">
    <source>
        <dbReference type="ARBA" id="ARBA00023098"/>
    </source>
</evidence>
<organism evidence="10 11">
    <name type="scientific">Corynebacterium mycetoides</name>
    <dbReference type="NCBI Taxonomy" id="38302"/>
    <lineage>
        <taxon>Bacteria</taxon>
        <taxon>Bacillati</taxon>
        <taxon>Actinomycetota</taxon>
        <taxon>Actinomycetes</taxon>
        <taxon>Mycobacteriales</taxon>
        <taxon>Corynebacteriaceae</taxon>
        <taxon>Corynebacterium</taxon>
    </lineage>
</organism>
<keyword evidence="1 8" id="KW-0444">Lipid biosynthesis</keyword>
<feature type="binding site" evidence="8">
    <location>
        <position position="54"/>
    </location>
    <ligand>
        <name>Mg(2+)</name>
        <dbReference type="ChEBI" id="CHEBI:18420"/>
    </ligand>
</feature>
<dbReference type="STRING" id="38302.SAMN04488535_2055"/>
<comment type="cofactor">
    <cofactor evidence="8">
        <name>Mg(2+)</name>
        <dbReference type="ChEBI" id="CHEBI:18420"/>
    </cofactor>
</comment>
<evidence type="ECO:0000256" key="2">
    <source>
        <dbReference type="ARBA" id="ARBA00022679"/>
    </source>
</evidence>
<proteinExistence type="inferred from homology"/>
<gene>
    <name evidence="8" type="primary">acpS</name>
    <name evidence="10" type="ORF">SAMN04488535_2055</name>
</gene>
<dbReference type="AlphaFoldDB" id="A0A1G9QSD4"/>
<dbReference type="EC" id="2.7.8.7" evidence="8"/>
<dbReference type="HAMAP" id="MF_00101">
    <property type="entry name" value="AcpS"/>
    <property type="match status" value="1"/>
</dbReference>
<evidence type="ECO:0000313" key="11">
    <source>
        <dbReference type="Proteomes" id="UP000199350"/>
    </source>
</evidence>
<dbReference type="InterPro" id="IPR008278">
    <property type="entry name" value="4-PPantetheinyl_Trfase_dom"/>
</dbReference>
<keyword evidence="4 8" id="KW-0276">Fatty acid metabolism</keyword>
<dbReference type="InterPro" id="IPR002582">
    <property type="entry name" value="ACPS"/>
</dbReference>
<comment type="similarity">
    <text evidence="8">Belongs to the P-Pant transferase superfamily. AcpS family.</text>
</comment>
<keyword evidence="7 8" id="KW-0275">Fatty acid biosynthesis</keyword>
<evidence type="ECO:0000256" key="7">
    <source>
        <dbReference type="ARBA" id="ARBA00023160"/>
    </source>
</evidence>
<sequence>MHVGTDIVHIPALGAQLATPGSTFDRVFTERELRDCAAKPQRASSLAARWAAKEAYVKAWSQSLYGSPPVLAEVDFRDIEVVSDAFGRVAIALRGEVAAAGPPAQSLSVSHDGEYAVAVCVVG</sequence>
<accession>A0A1G9QSD4</accession>
<keyword evidence="2 8" id="KW-0808">Transferase</keyword>
<keyword evidence="3 8" id="KW-0479">Metal-binding</keyword>
<comment type="subcellular location">
    <subcellularLocation>
        <location evidence="8">Cytoplasm</location>
    </subcellularLocation>
</comment>
<dbReference type="InterPro" id="IPR004568">
    <property type="entry name" value="Ppantetheine-prot_Trfase_dom"/>
</dbReference>
<reference evidence="11" key="1">
    <citation type="submission" date="2016-10" db="EMBL/GenBank/DDBJ databases">
        <authorList>
            <person name="Varghese N."/>
            <person name="Submissions S."/>
        </authorList>
    </citation>
    <scope>NUCLEOTIDE SEQUENCE [LARGE SCALE GENOMIC DNA]</scope>
    <source>
        <strain evidence="11">DSM 20632</strain>
    </source>
</reference>
<keyword evidence="5 8" id="KW-0460">Magnesium</keyword>
<name>A0A1G9QSD4_9CORY</name>
<dbReference type="OrthoDB" id="517356at2"/>
<dbReference type="RefSeq" id="WP_092151795.1">
    <property type="nucleotide sequence ID" value="NZ_LT629700.1"/>
</dbReference>
<dbReference type="Gene3D" id="3.90.470.20">
    <property type="entry name" value="4'-phosphopantetheinyl transferase domain"/>
    <property type="match status" value="1"/>
</dbReference>
<dbReference type="EMBL" id="LT629700">
    <property type="protein sequence ID" value="SDM13487.1"/>
    <property type="molecule type" value="Genomic_DNA"/>
</dbReference>
<dbReference type="NCBIfam" id="NF000831">
    <property type="entry name" value="PRK00070.3-1"/>
    <property type="match status" value="1"/>
</dbReference>
<dbReference type="InterPro" id="IPR037143">
    <property type="entry name" value="4-PPantetheinyl_Trfase_dom_sf"/>
</dbReference>
<dbReference type="NCBIfam" id="TIGR00556">
    <property type="entry name" value="pantethn_trn"/>
    <property type="match status" value="1"/>
</dbReference>
<keyword evidence="6 8" id="KW-0443">Lipid metabolism</keyword>
<feature type="domain" description="4'-phosphopantetheinyl transferase" evidence="9">
    <location>
        <begin position="3"/>
        <end position="120"/>
    </location>
</feature>
<dbReference type="GO" id="GO:0008897">
    <property type="term" value="F:holo-[acyl-carrier-protein] synthase activity"/>
    <property type="evidence" value="ECO:0007669"/>
    <property type="project" value="UniProtKB-UniRule"/>
</dbReference>
<dbReference type="Proteomes" id="UP000199350">
    <property type="component" value="Chromosome I"/>
</dbReference>
<dbReference type="GO" id="GO:0000287">
    <property type="term" value="F:magnesium ion binding"/>
    <property type="evidence" value="ECO:0007669"/>
    <property type="project" value="UniProtKB-UniRule"/>
</dbReference>
<evidence type="ECO:0000256" key="3">
    <source>
        <dbReference type="ARBA" id="ARBA00022723"/>
    </source>
</evidence>